<feature type="transmembrane region" description="Helical" evidence="1">
    <location>
        <begin position="220"/>
        <end position="241"/>
    </location>
</feature>
<name>A0A1C6T2F5_9ACTN</name>
<feature type="transmembrane region" description="Helical" evidence="1">
    <location>
        <begin position="247"/>
        <end position="269"/>
    </location>
</feature>
<protein>
    <submittedName>
        <fullName evidence="2">Low temperature requirement protein LtrA</fullName>
    </submittedName>
</protein>
<organism evidence="2 3">
    <name type="scientific">Micromonospora rhizosphaerae</name>
    <dbReference type="NCBI Taxonomy" id="568872"/>
    <lineage>
        <taxon>Bacteria</taxon>
        <taxon>Bacillati</taxon>
        <taxon>Actinomycetota</taxon>
        <taxon>Actinomycetes</taxon>
        <taxon>Micromonosporales</taxon>
        <taxon>Micromonosporaceae</taxon>
        <taxon>Micromonospora</taxon>
    </lineage>
</organism>
<dbReference type="OrthoDB" id="7698234at2"/>
<feature type="transmembrane region" description="Helical" evidence="1">
    <location>
        <begin position="321"/>
        <end position="340"/>
    </location>
</feature>
<proteinExistence type="predicted"/>
<dbReference type="AlphaFoldDB" id="A0A1C6T2F5"/>
<dbReference type="PANTHER" id="PTHR36840:SF1">
    <property type="entry name" value="BLL5714 PROTEIN"/>
    <property type="match status" value="1"/>
</dbReference>
<dbReference type="Pfam" id="PF06772">
    <property type="entry name" value="LtrA"/>
    <property type="match status" value="1"/>
</dbReference>
<dbReference type="EMBL" id="FMHV01000002">
    <property type="protein sequence ID" value="SCL35958.1"/>
    <property type="molecule type" value="Genomic_DNA"/>
</dbReference>
<sequence length="402" mass="44247">MSGTVSHPRYPVRAWYRPMVARPTDEPYRRVTPLELLFDLCFVAAVRQAADRLHHNLGEADIGHGIGLYPAVFFAIWWAWMNFTTFASAYDPEDDVYRLTTLVQIAGALVIAGGVPRAFDRGDFSVITYGYVIMRLAMVAQWLRVARSDPERRATALRYAVGVIVLQAAWIARLALPGGWHWLLPGFLAIVLGELLLPFWARRPAPIIWHPRHITERYGLFTIIVLGESVLAASLAVQTAFDRGTKASPLLSIAGAGIVIVFAMWWLYFDRPVQHLAASPRVALLWGYGQYLIFASAAALGAGLAVDVDYQTGTAHLGRVAAGYAVAAPVAVYLLAVWTLHIRPYEQLKMTVPYWATAALVLLTPLTPAPSRLTALLLATLVATTVVATRRRQGAARTATDH</sequence>
<accession>A0A1C6T2F5</accession>
<keyword evidence="3" id="KW-1185">Reference proteome</keyword>
<keyword evidence="1" id="KW-0472">Membrane</keyword>
<dbReference type="STRING" id="568872.GA0070624_5414"/>
<feature type="transmembrane region" description="Helical" evidence="1">
    <location>
        <begin position="182"/>
        <end position="200"/>
    </location>
</feature>
<keyword evidence="1" id="KW-1133">Transmembrane helix</keyword>
<keyword evidence="1" id="KW-0812">Transmembrane</keyword>
<evidence type="ECO:0000313" key="2">
    <source>
        <dbReference type="EMBL" id="SCL35958.1"/>
    </source>
</evidence>
<dbReference type="PANTHER" id="PTHR36840">
    <property type="entry name" value="BLL5714 PROTEIN"/>
    <property type="match status" value="1"/>
</dbReference>
<evidence type="ECO:0000313" key="3">
    <source>
        <dbReference type="Proteomes" id="UP000199413"/>
    </source>
</evidence>
<feature type="transmembrane region" description="Helical" evidence="1">
    <location>
        <begin position="66"/>
        <end position="84"/>
    </location>
</feature>
<feature type="transmembrane region" description="Helical" evidence="1">
    <location>
        <begin position="157"/>
        <end position="176"/>
    </location>
</feature>
<evidence type="ECO:0000256" key="1">
    <source>
        <dbReference type="SAM" id="Phobius"/>
    </source>
</evidence>
<feature type="transmembrane region" description="Helical" evidence="1">
    <location>
        <begin position="281"/>
        <end position="301"/>
    </location>
</feature>
<dbReference type="InterPro" id="IPR010640">
    <property type="entry name" value="Low_temperature_requirement_A"/>
</dbReference>
<gene>
    <name evidence="2" type="ORF">GA0070624_5414</name>
</gene>
<feature type="transmembrane region" description="Helical" evidence="1">
    <location>
        <begin position="96"/>
        <end position="115"/>
    </location>
</feature>
<reference evidence="3" key="1">
    <citation type="submission" date="2016-06" db="EMBL/GenBank/DDBJ databases">
        <authorList>
            <person name="Varghese N."/>
            <person name="Submissions Spin"/>
        </authorList>
    </citation>
    <scope>NUCLEOTIDE SEQUENCE [LARGE SCALE GENOMIC DNA]</scope>
    <source>
        <strain evidence="3">DSM 45431</strain>
    </source>
</reference>
<dbReference type="Proteomes" id="UP000199413">
    <property type="component" value="Unassembled WGS sequence"/>
</dbReference>